<protein>
    <recommendedName>
        <fullName evidence="10 13">4-hydroxy-tetrahydrodipicolinate reductase</fullName>
        <shortName evidence="13">HTPA reductase</shortName>
        <ecNumber evidence="10 13">1.17.1.8</ecNumber>
    </recommendedName>
</protein>
<keyword evidence="6 13" id="KW-0560">Oxidoreductase</keyword>
<evidence type="ECO:0000256" key="11">
    <source>
        <dbReference type="ARBA" id="ARBA00049080"/>
    </source>
</evidence>
<comment type="catalytic activity">
    <reaction evidence="12 13">
        <text>(S)-2,3,4,5-tetrahydrodipicolinate + NAD(+) + H2O = (2S,4S)-4-hydroxy-2,3,4,5-tetrahydrodipicolinate + NADH + H(+)</text>
        <dbReference type="Rhea" id="RHEA:35323"/>
        <dbReference type="ChEBI" id="CHEBI:15377"/>
        <dbReference type="ChEBI" id="CHEBI:15378"/>
        <dbReference type="ChEBI" id="CHEBI:16845"/>
        <dbReference type="ChEBI" id="CHEBI:57540"/>
        <dbReference type="ChEBI" id="CHEBI:57945"/>
        <dbReference type="ChEBI" id="CHEBI:67139"/>
        <dbReference type="EC" id="1.17.1.8"/>
    </reaction>
</comment>
<comment type="caution">
    <text evidence="13">Was originally thought to be a dihydrodipicolinate reductase (DHDPR), catalyzing the conversion of dihydrodipicolinate to tetrahydrodipicolinate. However, it was shown in E.coli that the substrate of the enzymatic reaction is not dihydrodipicolinate (DHDP) but in fact (2S,4S)-4-hydroxy-2,3,4,5-tetrahydrodipicolinic acid (HTPA), the product released by the DapA-catalyzed reaction.</text>
</comment>
<evidence type="ECO:0000256" key="2">
    <source>
        <dbReference type="ARBA" id="ARBA00022490"/>
    </source>
</evidence>
<evidence type="ECO:0000256" key="3">
    <source>
        <dbReference type="ARBA" id="ARBA00022605"/>
    </source>
</evidence>
<dbReference type="PANTHER" id="PTHR20836:SF0">
    <property type="entry name" value="4-HYDROXY-TETRAHYDRODIPICOLINATE REDUCTASE 1, CHLOROPLASTIC-RELATED"/>
    <property type="match status" value="1"/>
</dbReference>
<feature type="binding site" evidence="13">
    <location>
        <begin position="119"/>
        <end position="122"/>
    </location>
    <ligand>
        <name>NAD(+)</name>
        <dbReference type="ChEBI" id="CHEBI:57540"/>
    </ligand>
</feature>
<reference evidence="16 17" key="1">
    <citation type="submission" date="2016-10" db="EMBL/GenBank/DDBJ databases">
        <authorList>
            <person name="de Groot N.N."/>
        </authorList>
    </citation>
    <scope>NUCLEOTIDE SEQUENCE [LARGE SCALE GENOMIC DNA]</scope>
    <source>
        <strain evidence="16 17">CGMCC 1.7659</strain>
    </source>
</reference>
<dbReference type="GO" id="GO:0019877">
    <property type="term" value="P:diaminopimelate biosynthetic process"/>
    <property type="evidence" value="ECO:0007669"/>
    <property type="project" value="UniProtKB-UniRule"/>
</dbReference>
<comment type="function">
    <text evidence="13">Catalyzes the conversion of 4-hydroxy-tetrahydrodipicolinate (HTPA) to tetrahydrodipicolinate.</text>
</comment>
<dbReference type="InterPro" id="IPR036291">
    <property type="entry name" value="NAD(P)-bd_dom_sf"/>
</dbReference>
<dbReference type="PANTHER" id="PTHR20836">
    <property type="entry name" value="DIHYDRODIPICOLINATE REDUCTASE"/>
    <property type="match status" value="1"/>
</dbReference>
<dbReference type="OrthoDB" id="9790352at2"/>
<dbReference type="Pfam" id="PF05173">
    <property type="entry name" value="DapB_C"/>
    <property type="match status" value="1"/>
</dbReference>
<evidence type="ECO:0000256" key="13">
    <source>
        <dbReference type="HAMAP-Rule" id="MF_00102"/>
    </source>
</evidence>
<dbReference type="EC" id="1.17.1.8" evidence="10 13"/>
<feature type="binding site" evidence="13">
    <location>
        <begin position="95"/>
        <end position="97"/>
    </location>
    <ligand>
        <name>NAD(+)</name>
        <dbReference type="ChEBI" id="CHEBI:57540"/>
    </ligand>
</feature>
<evidence type="ECO:0000256" key="9">
    <source>
        <dbReference type="ARBA" id="ARBA00037922"/>
    </source>
</evidence>
<evidence type="ECO:0000256" key="8">
    <source>
        <dbReference type="ARBA" id="ARBA00023154"/>
    </source>
</evidence>
<keyword evidence="17" id="KW-1185">Reference proteome</keyword>
<feature type="binding site" evidence="13">
    <location>
        <begin position="11"/>
        <end position="16"/>
    </location>
    <ligand>
        <name>NAD(+)</name>
        <dbReference type="ChEBI" id="CHEBI:57540"/>
    </ligand>
</feature>
<dbReference type="EMBL" id="FOVF01000011">
    <property type="protein sequence ID" value="SFN28355.1"/>
    <property type="molecule type" value="Genomic_DNA"/>
</dbReference>
<dbReference type="GO" id="GO:0009089">
    <property type="term" value="P:lysine biosynthetic process via diaminopimelate"/>
    <property type="evidence" value="ECO:0007669"/>
    <property type="project" value="UniProtKB-UniRule"/>
</dbReference>
<evidence type="ECO:0000256" key="10">
    <source>
        <dbReference type="ARBA" id="ARBA00038983"/>
    </source>
</evidence>
<dbReference type="AlphaFoldDB" id="A0A1I4XR82"/>
<evidence type="ECO:0000313" key="16">
    <source>
        <dbReference type="EMBL" id="SFN28355.1"/>
    </source>
</evidence>
<dbReference type="SUPFAM" id="SSF55347">
    <property type="entry name" value="Glyceraldehyde-3-phosphate dehydrogenase-like, C-terminal domain"/>
    <property type="match status" value="1"/>
</dbReference>
<comment type="similarity">
    <text evidence="1 13">Belongs to the DapB family.</text>
</comment>
<name>A0A1I4XR82_9GAMM</name>
<feature type="domain" description="Dihydrodipicolinate reductase C-terminal" evidence="15">
    <location>
        <begin position="125"/>
        <end position="256"/>
    </location>
</feature>
<feature type="binding site" evidence="13">
    <location>
        <position position="152"/>
    </location>
    <ligand>
        <name>(S)-2,3,4,5-tetrahydrodipicolinate</name>
        <dbReference type="ChEBI" id="CHEBI:16845"/>
    </ligand>
</feature>
<dbReference type="Gene3D" id="3.40.50.720">
    <property type="entry name" value="NAD(P)-binding Rossmann-like Domain"/>
    <property type="match status" value="1"/>
</dbReference>
<dbReference type="GO" id="GO:0050661">
    <property type="term" value="F:NADP binding"/>
    <property type="evidence" value="ECO:0007669"/>
    <property type="project" value="UniProtKB-UniRule"/>
</dbReference>
<dbReference type="SUPFAM" id="SSF51735">
    <property type="entry name" value="NAD(P)-binding Rossmann-fold domains"/>
    <property type="match status" value="1"/>
</dbReference>
<dbReference type="Proteomes" id="UP000198575">
    <property type="component" value="Unassembled WGS sequence"/>
</dbReference>
<dbReference type="CDD" id="cd02274">
    <property type="entry name" value="DHDPR_N"/>
    <property type="match status" value="1"/>
</dbReference>
<organism evidence="16 17">
    <name type="scientific">Dokdonella immobilis</name>
    <dbReference type="NCBI Taxonomy" id="578942"/>
    <lineage>
        <taxon>Bacteria</taxon>
        <taxon>Pseudomonadati</taxon>
        <taxon>Pseudomonadota</taxon>
        <taxon>Gammaproteobacteria</taxon>
        <taxon>Lysobacterales</taxon>
        <taxon>Rhodanobacteraceae</taxon>
        <taxon>Dokdonella</taxon>
    </lineage>
</organism>
<dbReference type="GO" id="GO:0005829">
    <property type="term" value="C:cytosol"/>
    <property type="evidence" value="ECO:0007669"/>
    <property type="project" value="TreeGrafter"/>
</dbReference>
<feature type="active site" description="Proton donor/acceptor" evidence="13">
    <location>
        <position position="151"/>
    </location>
</feature>
<keyword evidence="8 13" id="KW-0457">Lysine biosynthesis</keyword>
<dbReference type="HAMAP" id="MF_00102">
    <property type="entry name" value="DapB"/>
    <property type="match status" value="1"/>
</dbReference>
<feature type="domain" description="Dihydrodipicolinate reductase N-terminal" evidence="14">
    <location>
        <begin position="6"/>
        <end position="122"/>
    </location>
</feature>
<dbReference type="GO" id="GO:0051287">
    <property type="term" value="F:NAD binding"/>
    <property type="evidence" value="ECO:0007669"/>
    <property type="project" value="UniProtKB-UniRule"/>
</dbReference>
<dbReference type="NCBIfam" id="TIGR00036">
    <property type="entry name" value="dapB"/>
    <property type="match status" value="1"/>
</dbReference>
<evidence type="ECO:0000259" key="15">
    <source>
        <dbReference type="Pfam" id="PF05173"/>
    </source>
</evidence>
<evidence type="ECO:0000256" key="4">
    <source>
        <dbReference type="ARBA" id="ARBA00022857"/>
    </source>
</evidence>
<dbReference type="GO" id="GO:0016726">
    <property type="term" value="F:oxidoreductase activity, acting on CH or CH2 groups, NAD or NADP as acceptor"/>
    <property type="evidence" value="ECO:0007669"/>
    <property type="project" value="UniProtKB-UniRule"/>
</dbReference>
<dbReference type="GO" id="GO:0008839">
    <property type="term" value="F:4-hydroxy-tetrahydrodipicolinate reductase"/>
    <property type="evidence" value="ECO:0007669"/>
    <property type="project" value="UniProtKB-UniRule"/>
</dbReference>
<accession>A0A1I4XR82</accession>
<evidence type="ECO:0000256" key="12">
    <source>
        <dbReference type="ARBA" id="ARBA00049396"/>
    </source>
</evidence>
<dbReference type="Pfam" id="PF01113">
    <property type="entry name" value="DapB_N"/>
    <property type="match status" value="1"/>
</dbReference>
<keyword evidence="2 13" id="KW-0963">Cytoplasm</keyword>
<evidence type="ECO:0000256" key="7">
    <source>
        <dbReference type="ARBA" id="ARBA00023027"/>
    </source>
</evidence>
<keyword evidence="4 13" id="KW-0521">NADP</keyword>
<evidence type="ECO:0000256" key="6">
    <source>
        <dbReference type="ARBA" id="ARBA00023002"/>
    </source>
</evidence>
<feature type="binding site" evidence="13">
    <location>
        <begin position="161"/>
        <end position="162"/>
    </location>
    <ligand>
        <name>(S)-2,3,4,5-tetrahydrodipicolinate</name>
        <dbReference type="ChEBI" id="CHEBI:16845"/>
    </ligand>
</feature>
<dbReference type="InterPro" id="IPR000846">
    <property type="entry name" value="DapB_N"/>
</dbReference>
<dbReference type="UniPathway" id="UPA00034">
    <property type="reaction ID" value="UER00018"/>
</dbReference>
<feature type="active site" description="Proton donor" evidence="13">
    <location>
        <position position="155"/>
    </location>
</feature>
<evidence type="ECO:0000256" key="5">
    <source>
        <dbReference type="ARBA" id="ARBA00022915"/>
    </source>
</evidence>
<sequence length="265" mass="27877">MGKSLQLVVCGAAGRMGQAVLRLAMEDSELSIAAALVRPGNEPDPAARSIQPGFSYTTAAPKDLRADVLVDFSGSSGFDAALDLARARRLALVSGSTGLSEAQRSAMQRASAEVPVLWAANFSAGIAVLAHLVEQAARLLPDWDCEIIEAHHRHKRDAPSGTALMLGERSRQARGSLQGDAAIDRSGPRQDGSVGYAVIRAGDIVGEHEVRLAGPGERVELIHRASDRDVFARGALRAARWLAGQKPGVYSMADALGLTAAPDSR</sequence>
<dbReference type="RefSeq" id="WP_092407452.1">
    <property type="nucleotide sequence ID" value="NZ_FOVF01000011.1"/>
</dbReference>
<dbReference type="InterPro" id="IPR022664">
    <property type="entry name" value="DapB_N_CS"/>
</dbReference>
<comment type="caution">
    <text evidence="13">Lacks conserved residue(s) required for the propagation of feature annotation.</text>
</comment>
<evidence type="ECO:0000259" key="14">
    <source>
        <dbReference type="Pfam" id="PF01113"/>
    </source>
</evidence>
<comment type="pathway">
    <text evidence="9 13">Amino-acid biosynthesis; L-lysine biosynthesis via DAP pathway; (S)-tetrahydrodipicolinate from L-aspartate: step 4/4.</text>
</comment>
<keyword evidence="5 13" id="KW-0220">Diaminopimelate biosynthesis</keyword>
<comment type="subcellular location">
    <subcellularLocation>
        <location evidence="13">Cytoplasm</location>
    </subcellularLocation>
</comment>
<dbReference type="Gene3D" id="3.30.360.10">
    <property type="entry name" value="Dihydrodipicolinate Reductase, domain 2"/>
    <property type="match status" value="1"/>
</dbReference>
<evidence type="ECO:0000313" key="17">
    <source>
        <dbReference type="Proteomes" id="UP000198575"/>
    </source>
</evidence>
<comment type="catalytic activity">
    <reaction evidence="11 13">
        <text>(S)-2,3,4,5-tetrahydrodipicolinate + NADP(+) + H2O = (2S,4S)-4-hydroxy-2,3,4,5-tetrahydrodipicolinate + NADPH + H(+)</text>
        <dbReference type="Rhea" id="RHEA:35331"/>
        <dbReference type="ChEBI" id="CHEBI:15377"/>
        <dbReference type="ChEBI" id="CHEBI:15378"/>
        <dbReference type="ChEBI" id="CHEBI:16845"/>
        <dbReference type="ChEBI" id="CHEBI:57783"/>
        <dbReference type="ChEBI" id="CHEBI:58349"/>
        <dbReference type="ChEBI" id="CHEBI:67139"/>
        <dbReference type="EC" id="1.17.1.8"/>
    </reaction>
</comment>
<keyword evidence="7 13" id="KW-0520">NAD</keyword>
<dbReference type="STRING" id="578942.SAMN05216289_11172"/>
<dbReference type="PIRSF" id="PIRSF000161">
    <property type="entry name" value="DHPR"/>
    <property type="match status" value="1"/>
</dbReference>
<dbReference type="InterPro" id="IPR022663">
    <property type="entry name" value="DapB_C"/>
</dbReference>
<dbReference type="PROSITE" id="PS01298">
    <property type="entry name" value="DAPB"/>
    <property type="match status" value="1"/>
</dbReference>
<keyword evidence="3 13" id="KW-0028">Amino-acid biosynthesis</keyword>
<gene>
    <name evidence="13" type="primary">dapB</name>
    <name evidence="16" type="ORF">SAMN05216289_11172</name>
</gene>
<comment type="subunit">
    <text evidence="13">Homotetramer.</text>
</comment>
<proteinExistence type="inferred from homology"/>
<dbReference type="InterPro" id="IPR023940">
    <property type="entry name" value="DHDPR_bac"/>
</dbReference>
<evidence type="ECO:0000256" key="1">
    <source>
        <dbReference type="ARBA" id="ARBA00006642"/>
    </source>
</evidence>